<dbReference type="Gene3D" id="1.10.132.50">
    <property type="entry name" value="ATP synthase (C/AC39) subunit, domain 3"/>
    <property type="match status" value="1"/>
</dbReference>
<reference evidence="8 9" key="1">
    <citation type="submission" date="2009-08" db="EMBL/GenBank/DDBJ databases">
        <title>The Genome Sequence of Spizellomyces punctatus strain DAOM BR117.</title>
        <authorList>
            <consortium name="The Broad Institute Genome Sequencing Platform"/>
            <person name="Russ C."/>
            <person name="Cuomo C."/>
            <person name="Shea T."/>
            <person name="Young S.K."/>
            <person name="Zeng Q."/>
            <person name="Koehrsen M."/>
            <person name="Haas B."/>
            <person name="Borodovsky M."/>
            <person name="Guigo R."/>
            <person name="Alvarado L."/>
            <person name="Berlin A."/>
            <person name="Bochicchio J."/>
            <person name="Borenstein D."/>
            <person name="Chapman S."/>
            <person name="Chen Z."/>
            <person name="Engels R."/>
            <person name="Freedman E."/>
            <person name="Gellesch M."/>
            <person name="Goldberg J."/>
            <person name="Griggs A."/>
            <person name="Gujja S."/>
            <person name="Heiman D."/>
            <person name="Hepburn T."/>
            <person name="Howarth C."/>
            <person name="Jen D."/>
            <person name="Larson L."/>
            <person name="Lewis B."/>
            <person name="Mehta T."/>
            <person name="Park D."/>
            <person name="Pearson M."/>
            <person name="Roberts A."/>
            <person name="Saif S."/>
            <person name="Shenoy N."/>
            <person name="Sisk P."/>
            <person name="Stolte C."/>
            <person name="Sykes S."/>
            <person name="Thomson T."/>
            <person name="Walk T."/>
            <person name="White J."/>
            <person name="Yandava C."/>
            <person name="Burger G."/>
            <person name="Gray M.W."/>
            <person name="Holland P.W.H."/>
            <person name="King N."/>
            <person name="Lang F.B.F."/>
            <person name="Roger A.J."/>
            <person name="Ruiz-Trillo I."/>
            <person name="Lander E."/>
            <person name="Nusbaum C."/>
        </authorList>
    </citation>
    <scope>NUCLEOTIDE SEQUENCE [LARGE SCALE GENOMIC DNA]</scope>
    <source>
        <strain evidence="8 9">DAOM BR117</strain>
    </source>
</reference>
<name>A0A0L0H8S2_SPIPD</name>
<proteinExistence type="inferred from homology"/>
<evidence type="ECO:0000313" key="9">
    <source>
        <dbReference type="Proteomes" id="UP000053201"/>
    </source>
</evidence>
<dbReference type="InterPro" id="IPR044911">
    <property type="entry name" value="V-type_ATPase_csu/dsu_dom_3"/>
</dbReference>
<evidence type="ECO:0000256" key="4">
    <source>
        <dbReference type="ARBA" id="ARBA00023065"/>
    </source>
</evidence>
<comment type="function">
    <text evidence="5 7">Subunit of the V0 complex of vacuolar(H+)-ATPase (V-ATPase), a multisubunit enzyme composed of a peripheral complex (V1) that hydrolyzes ATP and a membrane integral complex (V0) that translocates protons. V-ATPase is responsible for acidifying and maintaining the pH of intracellular compartments. This subunit is a non-integral membrane component of the membrane pore domain and is required for proper assembly of the V0 sector. Might be involved in the regulated assembly of V1 subunits onto the membrane sector or alternatively may prevent the passage of protons through V0 pores.</text>
</comment>
<dbReference type="OMA" id="MTYGYMI"/>
<dbReference type="InterPro" id="IPR002843">
    <property type="entry name" value="ATPase_V0-cplx_csu/dsu"/>
</dbReference>
<dbReference type="InterPro" id="IPR035067">
    <property type="entry name" value="V-type_ATPase_csu/dsu"/>
</dbReference>
<sequence length="346" mass="39776">MEALFFNVEDGFLEAMVRGYKAGILNSTNYINLTQCETLDDLKLQLASTDYGNFLQNEPSPLATTTIADKARETLVSHFQYMRANAVKPLATFLDYITYAYMIDNTILLITGTLHERDTNDLLERCHPLGMFDGIAALCVATNVAELFNTVLVESPLAPYFEKCLSAQDLDEMNIEIIRNTLYKAYLEDFYGYCLQLGGPTAEVMGEILQFEADRRVINITINSLNTELSKDDRAKLFPTCGRLYPEGTYKLARADDVDQVRLAVENYPEYKQFFDIPVGSDRSLEDKFFEYEVHLNKRAFTQQFQYGVFYAYVKLKEQEIRNIVWIAECIAQQQKDRINNYITIF</sequence>
<dbReference type="InterPro" id="IPR036079">
    <property type="entry name" value="ATPase_csu/dsu_sf"/>
</dbReference>
<dbReference type="Gene3D" id="1.20.1690.10">
    <property type="entry name" value="V-type ATP synthase subunit C domain"/>
    <property type="match status" value="2"/>
</dbReference>
<dbReference type="PANTHER" id="PTHR11028">
    <property type="entry name" value="VACUOLAR ATP SYNTHASE SUBUNIT AC39"/>
    <property type="match status" value="1"/>
</dbReference>
<keyword evidence="4 7" id="KW-0406">Ion transport</keyword>
<dbReference type="FunFam" id="1.20.1690.10:FF:000001">
    <property type="entry name" value="V-type proton ATPase subunit"/>
    <property type="match status" value="1"/>
</dbReference>
<comment type="function">
    <text evidence="6">Subunit of the integral membrane V0 complex of vacuolar ATPase. Vacuolar ATPase is responsible for acidifying a variety of intracellular compartments in eukaryotic cells, thus providing most of the energy required for transport processes in the vacuolar system.</text>
</comment>
<dbReference type="GO" id="GO:0000220">
    <property type="term" value="C:vacuolar proton-transporting V-type ATPase, V0 domain"/>
    <property type="evidence" value="ECO:0007669"/>
    <property type="project" value="EnsemblFungi"/>
</dbReference>
<comment type="similarity">
    <text evidence="1 7">Belongs to the V-ATPase V0D/AC39 subunit family.</text>
</comment>
<dbReference type="InParanoid" id="A0A0L0H8S2"/>
<evidence type="ECO:0000256" key="2">
    <source>
        <dbReference type="ARBA" id="ARBA00022448"/>
    </source>
</evidence>
<organism evidence="8 9">
    <name type="scientific">Spizellomyces punctatus (strain DAOM BR117)</name>
    <dbReference type="NCBI Taxonomy" id="645134"/>
    <lineage>
        <taxon>Eukaryota</taxon>
        <taxon>Fungi</taxon>
        <taxon>Fungi incertae sedis</taxon>
        <taxon>Chytridiomycota</taxon>
        <taxon>Chytridiomycota incertae sedis</taxon>
        <taxon>Chytridiomycetes</taxon>
        <taxon>Spizellomycetales</taxon>
        <taxon>Spizellomycetaceae</taxon>
        <taxon>Spizellomyces</taxon>
    </lineage>
</organism>
<keyword evidence="2 7" id="KW-0813">Transport</keyword>
<gene>
    <name evidence="8" type="ORF">SPPG_06923</name>
</gene>
<dbReference type="AlphaFoldDB" id="A0A0L0H8S2"/>
<evidence type="ECO:0000256" key="6">
    <source>
        <dbReference type="ARBA" id="ARBA00059209"/>
    </source>
</evidence>
<evidence type="ECO:0000256" key="5">
    <source>
        <dbReference type="ARBA" id="ARBA00059115"/>
    </source>
</evidence>
<dbReference type="eggNOG" id="KOG2957">
    <property type="taxonomic scope" value="Eukaryota"/>
</dbReference>
<evidence type="ECO:0000256" key="7">
    <source>
        <dbReference type="PIRNR" id="PIRNR018497"/>
    </source>
</evidence>
<dbReference type="GeneID" id="27690190"/>
<dbReference type="FunCoup" id="A0A0L0H8S2">
    <property type="interactions" value="257"/>
</dbReference>
<evidence type="ECO:0000256" key="3">
    <source>
        <dbReference type="ARBA" id="ARBA00022781"/>
    </source>
</evidence>
<dbReference type="GO" id="GO:0007034">
    <property type="term" value="P:vacuolar transport"/>
    <property type="evidence" value="ECO:0007669"/>
    <property type="project" value="EnsemblFungi"/>
</dbReference>
<evidence type="ECO:0000313" key="8">
    <source>
        <dbReference type="EMBL" id="KNC97935.1"/>
    </source>
</evidence>
<dbReference type="SUPFAM" id="SSF103486">
    <property type="entry name" value="V-type ATP synthase subunit C"/>
    <property type="match status" value="1"/>
</dbReference>
<keyword evidence="9" id="KW-1185">Reference proteome</keyword>
<comment type="subunit">
    <text evidence="7">V-ATPase is a heteromultimeric enzyme made up of two complexes: the ATP-hydrolytic V1 complex and the proton translocation V0 complex.</text>
</comment>
<dbReference type="EMBL" id="KQ257462">
    <property type="protein sequence ID" value="KNC97935.1"/>
    <property type="molecule type" value="Genomic_DNA"/>
</dbReference>
<evidence type="ECO:0000256" key="1">
    <source>
        <dbReference type="ARBA" id="ARBA00006709"/>
    </source>
</evidence>
<dbReference type="OrthoDB" id="10250083at2759"/>
<dbReference type="Proteomes" id="UP000053201">
    <property type="component" value="Unassembled WGS sequence"/>
</dbReference>
<dbReference type="VEuPathDB" id="FungiDB:SPPG_06923"/>
<dbReference type="RefSeq" id="XP_016605975.1">
    <property type="nucleotide sequence ID" value="XM_016755115.1"/>
</dbReference>
<dbReference type="FunFam" id="1.20.1690.10:FF:000003">
    <property type="entry name" value="V-type proton ATPase subunit"/>
    <property type="match status" value="1"/>
</dbReference>
<dbReference type="Pfam" id="PF01992">
    <property type="entry name" value="vATP-synt_AC39"/>
    <property type="match status" value="1"/>
</dbReference>
<dbReference type="PIRSF" id="PIRSF018497">
    <property type="entry name" value="V-ATP_synth_D"/>
    <property type="match status" value="1"/>
</dbReference>
<keyword evidence="3 7" id="KW-0375">Hydrogen ion transport</keyword>
<dbReference type="InterPro" id="IPR016727">
    <property type="entry name" value="ATPase_V0-cplx_dsu"/>
</dbReference>
<dbReference type="GO" id="GO:0000329">
    <property type="term" value="C:fungal-type vacuole membrane"/>
    <property type="evidence" value="ECO:0007669"/>
    <property type="project" value="EnsemblFungi"/>
</dbReference>
<dbReference type="STRING" id="645134.A0A0L0H8S2"/>
<dbReference type="GO" id="GO:0046961">
    <property type="term" value="F:proton-transporting ATPase activity, rotational mechanism"/>
    <property type="evidence" value="ECO:0007669"/>
    <property type="project" value="EnsemblFungi"/>
</dbReference>
<dbReference type="FunFam" id="1.10.132.50:FF:000002">
    <property type="entry name" value="V-type proton ATPase subunit"/>
    <property type="match status" value="1"/>
</dbReference>
<protein>
    <recommendedName>
        <fullName evidence="7">V-type proton ATPase subunit</fullName>
    </recommendedName>
</protein>
<accession>A0A0L0H8S2</accession>